<dbReference type="RefSeq" id="XP_025473873.1">
    <property type="nucleotide sequence ID" value="XM_025618882.1"/>
</dbReference>
<dbReference type="SUPFAM" id="SSF56672">
    <property type="entry name" value="DNA/RNA polymerases"/>
    <property type="match status" value="1"/>
</dbReference>
<dbReference type="Gene3D" id="3.30.70.270">
    <property type="match status" value="1"/>
</dbReference>
<feature type="non-terminal residue" evidence="2">
    <location>
        <position position="1"/>
    </location>
</feature>
<protein>
    <submittedName>
        <fullName evidence="2">Uncharacterized protein</fullName>
    </submittedName>
</protein>
<feature type="transmembrane region" description="Helical" evidence="1">
    <location>
        <begin position="19"/>
        <end position="38"/>
    </location>
</feature>
<dbReference type="Gene3D" id="3.10.10.10">
    <property type="entry name" value="HIV Type 1 Reverse Transcriptase, subunit A, domain 1"/>
    <property type="match status" value="1"/>
</dbReference>
<keyword evidence="1" id="KW-0812">Transmembrane</keyword>
<dbReference type="GeneID" id="37121338"/>
<accession>A0A318Y236</accession>
<evidence type="ECO:0000256" key="1">
    <source>
        <dbReference type="SAM" id="Phobius"/>
    </source>
</evidence>
<reference evidence="2" key="1">
    <citation type="submission" date="2016-12" db="EMBL/GenBank/DDBJ databases">
        <title>The genomes of Aspergillus section Nigri reveals drivers in fungal speciation.</title>
        <authorList>
            <consortium name="DOE Joint Genome Institute"/>
            <person name="Vesth T.C."/>
            <person name="Nybo J."/>
            <person name="Theobald S."/>
            <person name="Brandl J."/>
            <person name="Frisvad J.C."/>
            <person name="Nielsen K.F."/>
            <person name="Lyhne E.K."/>
            <person name="Kogle M.E."/>
            <person name="Kuo A."/>
            <person name="Riley R."/>
            <person name="Clum A."/>
            <person name="Nolan M."/>
            <person name="Lipzen A."/>
            <person name="Salamov A."/>
            <person name="Henrissat B."/>
            <person name="Wiebenga A."/>
            <person name="De Vries R.P."/>
            <person name="Grigoriev I.V."/>
            <person name="Mortensen U.H."/>
            <person name="Andersen M.R."/>
            <person name="Baker S.E."/>
        </authorList>
    </citation>
    <scope>NUCLEOTIDE SEQUENCE [LARGE SCALE GENOMIC DNA]</scope>
    <source>
        <strain evidence="2">CBS 115656</strain>
    </source>
</reference>
<proteinExistence type="predicted"/>
<keyword evidence="1" id="KW-1133">Transmembrane helix</keyword>
<feature type="non-terminal residue" evidence="2">
    <location>
        <position position="52"/>
    </location>
</feature>
<evidence type="ECO:0000313" key="2">
    <source>
        <dbReference type="EMBL" id="PYH28395.1"/>
    </source>
</evidence>
<gene>
    <name evidence="2" type="ORF">BO87DRAFT_264316</name>
</gene>
<dbReference type="OrthoDB" id="4505921at2759"/>
<dbReference type="InterPro" id="IPR043502">
    <property type="entry name" value="DNA/RNA_pol_sf"/>
</dbReference>
<sequence length="52" mass="6463">IIFLVLFIKKLDKNLRFYIDYYILNIIFVTNYYPLLLVKETLNNLKKIQYFI</sequence>
<keyword evidence="3" id="KW-1185">Reference proteome</keyword>
<dbReference type="Proteomes" id="UP000247647">
    <property type="component" value="Unassembled WGS sequence"/>
</dbReference>
<dbReference type="AlphaFoldDB" id="A0A318Y236"/>
<evidence type="ECO:0000313" key="3">
    <source>
        <dbReference type="Proteomes" id="UP000247647"/>
    </source>
</evidence>
<keyword evidence="1" id="KW-0472">Membrane</keyword>
<name>A0A318Y236_ASPNB</name>
<dbReference type="InterPro" id="IPR043128">
    <property type="entry name" value="Rev_trsase/Diguanyl_cyclase"/>
</dbReference>
<organism evidence="2 3">
    <name type="scientific">Aspergillus neoniger (strain CBS 115656)</name>
    <dbReference type="NCBI Taxonomy" id="1448310"/>
    <lineage>
        <taxon>Eukaryota</taxon>
        <taxon>Fungi</taxon>
        <taxon>Dikarya</taxon>
        <taxon>Ascomycota</taxon>
        <taxon>Pezizomycotina</taxon>
        <taxon>Eurotiomycetes</taxon>
        <taxon>Eurotiomycetidae</taxon>
        <taxon>Eurotiales</taxon>
        <taxon>Aspergillaceae</taxon>
        <taxon>Aspergillus</taxon>
        <taxon>Aspergillus subgen. Circumdati</taxon>
    </lineage>
</organism>
<dbReference type="EMBL" id="KZ821516">
    <property type="protein sequence ID" value="PYH28395.1"/>
    <property type="molecule type" value="Genomic_DNA"/>
</dbReference>